<evidence type="ECO:0000256" key="2">
    <source>
        <dbReference type="SAM" id="Phobius"/>
    </source>
</evidence>
<accession>A0A4R8BZP4</accession>
<dbReference type="EMBL" id="SODP01000004">
    <property type="protein sequence ID" value="TDW61029.1"/>
    <property type="molecule type" value="Genomic_DNA"/>
</dbReference>
<dbReference type="PANTHER" id="PTHR21666:SF270">
    <property type="entry name" value="MUREIN HYDROLASE ACTIVATOR ENVC"/>
    <property type="match status" value="1"/>
</dbReference>
<dbReference type="PANTHER" id="PTHR21666">
    <property type="entry name" value="PEPTIDASE-RELATED"/>
    <property type="match status" value="1"/>
</dbReference>
<feature type="transmembrane region" description="Helical" evidence="2">
    <location>
        <begin position="12"/>
        <end position="38"/>
    </location>
</feature>
<evidence type="ECO:0000313" key="5">
    <source>
        <dbReference type="EMBL" id="TDW61029.1"/>
    </source>
</evidence>
<dbReference type="Gene3D" id="1.10.530.10">
    <property type="match status" value="1"/>
</dbReference>
<dbReference type="Pfam" id="PF18013">
    <property type="entry name" value="Phage_lysozyme2"/>
    <property type="match status" value="1"/>
</dbReference>
<dbReference type="GO" id="GO:0004222">
    <property type="term" value="F:metalloendopeptidase activity"/>
    <property type="evidence" value="ECO:0007669"/>
    <property type="project" value="TreeGrafter"/>
</dbReference>
<keyword evidence="2" id="KW-0812">Transmembrane</keyword>
<evidence type="ECO:0000259" key="4">
    <source>
        <dbReference type="Pfam" id="PF18013"/>
    </source>
</evidence>
<evidence type="ECO:0000313" key="6">
    <source>
        <dbReference type="Proteomes" id="UP000295146"/>
    </source>
</evidence>
<dbReference type="InterPro" id="IPR011055">
    <property type="entry name" value="Dup_hybrid_motif"/>
</dbReference>
<keyword evidence="6" id="KW-1185">Reference proteome</keyword>
<sequence>MSEEHNVGDSKVLPILGAIGLILLLPLLIVLLMLLGVLGGMDTAEAQCAQQATEQSLFAYPTDSQKIDVDWTDPLSVAPHQGYDFKVDEGSKVYASQDGKVVKADGGEVRIRREDVETRTKYLKTISVALNADVKRGDVIGTSGTGDEVAPGLVGPHIHWEMWVNKAEKKDDPADWETQKPDKNPFELDTSDSGDSGCSCLNGDLSGANNQQKAFNFFVQNGYTKEQAAGIVGNMISESSVEPGRKQGTAPGTVTKPADVLGYSGGWGIVQWTPASKMINPSRDAGVGDDVIGSLAYQLEFLHKQLLGKPPLSEKAAGDAVKAATSVDAAAVAFGGQFERFAGYENPNNPRYAERKANAEHVLNTFGGSAPAAGKGGGDDPSGCGAGSGNIAAVAKNLAWPESGHDGVAASIAKPEFVEAMAKYNDGGSGEDPYSDCGRFVATVMHMSGADPKYPNVGTDVQRTYLESSGKYDWWHGEPPGGMKPGDILNGPGHTYLYVGPWGKDGGGYNSASGSLHDHVPEAGHLYGVGGQFTVYRLKSAPVPKS</sequence>
<dbReference type="CDD" id="cd12797">
    <property type="entry name" value="M23_peptidase"/>
    <property type="match status" value="1"/>
</dbReference>
<dbReference type="InterPro" id="IPR050570">
    <property type="entry name" value="Cell_wall_metabolism_enzyme"/>
</dbReference>
<feature type="region of interest" description="Disordered" evidence="1">
    <location>
        <begin position="169"/>
        <end position="193"/>
    </location>
</feature>
<dbReference type="Pfam" id="PF01551">
    <property type="entry name" value="Peptidase_M23"/>
    <property type="match status" value="1"/>
</dbReference>
<dbReference type="InterPro" id="IPR016047">
    <property type="entry name" value="M23ase_b-sheet_dom"/>
</dbReference>
<gene>
    <name evidence="5" type="ORF">EV653_7590</name>
</gene>
<feature type="domain" description="Phage tail lysozyme" evidence="4">
    <location>
        <begin position="209"/>
        <end position="366"/>
    </location>
</feature>
<organism evidence="5 6">
    <name type="scientific">Kribbella pratensis</name>
    <dbReference type="NCBI Taxonomy" id="2512112"/>
    <lineage>
        <taxon>Bacteria</taxon>
        <taxon>Bacillati</taxon>
        <taxon>Actinomycetota</taxon>
        <taxon>Actinomycetes</taxon>
        <taxon>Propionibacteriales</taxon>
        <taxon>Kribbellaceae</taxon>
        <taxon>Kribbella</taxon>
    </lineage>
</organism>
<evidence type="ECO:0000256" key="1">
    <source>
        <dbReference type="SAM" id="MobiDB-lite"/>
    </source>
</evidence>
<evidence type="ECO:0000259" key="3">
    <source>
        <dbReference type="Pfam" id="PF01551"/>
    </source>
</evidence>
<dbReference type="InterPro" id="IPR041219">
    <property type="entry name" value="Phage_lysozyme2"/>
</dbReference>
<dbReference type="Proteomes" id="UP000295146">
    <property type="component" value="Unassembled WGS sequence"/>
</dbReference>
<comment type="caution">
    <text evidence="5">The sequence shown here is derived from an EMBL/GenBank/DDBJ whole genome shotgun (WGS) entry which is preliminary data.</text>
</comment>
<dbReference type="SUPFAM" id="SSF51261">
    <property type="entry name" value="Duplicated hybrid motif"/>
    <property type="match status" value="1"/>
</dbReference>
<name>A0A4R8BZP4_9ACTN</name>
<keyword evidence="2" id="KW-1133">Transmembrane helix</keyword>
<feature type="compositionally biased region" description="Basic and acidic residues" evidence="1">
    <location>
        <begin position="169"/>
        <end position="186"/>
    </location>
</feature>
<feature type="domain" description="M23ase beta-sheet core" evidence="3">
    <location>
        <begin position="79"/>
        <end position="167"/>
    </location>
</feature>
<reference evidence="5 6" key="1">
    <citation type="submission" date="2019-03" db="EMBL/GenBank/DDBJ databases">
        <title>Genomic Encyclopedia of Type Strains, Phase III (KMG-III): the genomes of soil and plant-associated and newly described type strains.</title>
        <authorList>
            <person name="Whitman W."/>
        </authorList>
    </citation>
    <scope>NUCLEOTIDE SEQUENCE [LARGE SCALE GENOMIC DNA]</scope>
    <source>
        <strain evidence="5 6">VKM Ac-2573</strain>
    </source>
</reference>
<dbReference type="AlphaFoldDB" id="A0A4R8BZP4"/>
<keyword evidence="2" id="KW-0472">Membrane</keyword>
<protein>
    <submittedName>
        <fullName evidence="5">Peptidase M23-like protein</fullName>
    </submittedName>
</protein>
<dbReference type="Gene3D" id="2.70.70.10">
    <property type="entry name" value="Glucose Permease (Domain IIA)"/>
    <property type="match status" value="1"/>
</dbReference>
<proteinExistence type="predicted"/>